<proteinExistence type="predicted"/>
<protein>
    <submittedName>
        <fullName evidence="2">Uncharacterized protein</fullName>
    </submittedName>
</protein>
<dbReference type="AlphaFoldDB" id="A0A7J6QDI9"/>
<accession>A0A7J6QDI9</accession>
<feature type="region of interest" description="Disordered" evidence="1">
    <location>
        <begin position="480"/>
        <end position="509"/>
    </location>
</feature>
<feature type="region of interest" description="Disordered" evidence="1">
    <location>
        <begin position="551"/>
        <end position="570"/>
    </location>
</feature>
<feature type="compositionally biased region" description="Basic and acidic residues" evidence="1">
    <location>
        <begin position="236"/>
        <end position="249"/>
    </location>
</feature>
<evidence type="ECO:0000256" key="1">
    <source>
        <dbReference type="SAM" id="MobiDB-lite"/>
    </source>
</evidence>
<feature type="compositionally biased region" description="Basic and acidic residues" evidence="1">
    <location>
        <begin position="551"/>
        <end position="562"/>
    </location>
</feature>
<feature type="region of interest" description="Disordered" evidence="1">
    <location>
        <begin position="1"/>
        <end position="57"/>
    </location>
</feature>
<evidence type="ECO:0000313" key="3">
    <source>
        <dbReference type="Proteomes" id="UP000553632"/>
    </source>
</evidence>
<name>A0A7J6QDI9_PEROL</name>
<feature type="compositionally biased region" description="Basic and acidic residues" evidence="1">
    <location>
        <begin position="117"/>
        <end position="128"/>
    </location>
</feature>
<comment type="caution">
    <text evidence="2">The sequence shown here is derived from an EMBL/GenBank/DDBJ whole genome shotgun (WGS) entry which is preliminary data.</text>
</comment>
<dbReference type="Proteomes" id="UP000553632">
    <property type="component" value="Unassembled WGS sequence"/>
</dbReference>
<sequence length="570" mass="62140">MDEKVKYLTDRDQRTTTAPVNEALTVPDASMEAPPATPQGALDGGAQPDASGQTGLVIEANSPATRVMHHLGEMDACDEGPEEDLKVHEELHAVESNVTDEQPAERDNDVAGDDEDTRGVSERCHGNDGDGEDDTTLRRIEELTRRIVQFEASTVTRPVPNPTGLTGDDVEHPKTLEFDGQTPVASPSHTEVPSAVPDAMPSHFQSEDDGAEELEEVAAADEQQPPSVKLQPTIEPPKDSREHRARAEEDSQGVVPPESCPPIRIMVDEEISSPNSSLQEVRRAAPPSLQRTALSALICQLSHTQVQTSRILQSVDMPAGAEVVSGGSPESSWLVEDDTLVMRDTSMSPELVLEPVVRSPREVREARTTKARLRSDQITAIVEHAVPVVDTEAVMQLSRLNERIAHLEVTANEVAVKYKEAESRLLRQGYPPTLGQPSHFLPSESWVPFPDLRPPASCPVLERDGCSHHQLAIVDIQQAAGRQEPRVHQSGASSDSGYGDGPPRLQRAVHPPVSRGLLCATEDQHKHRTKTPATVRLQLRRSLVRDAKRVAAILRGKDRPSSTDDDDDTD</sequence>
<feature type="region of interest" description="Disordered" evidence="1">
    <location>
        <begin position="151"/>
        <end position="260"/>
    </location>
</feature>
<dbReference type="EMBL" id="JABANO010033546">
    <property type="protein sequence ID" value="KAF4706654.1"/>
    <property type="molecule type" value="Genomic_DNA"/>
</dbReference>
<feature type="region of interest" description="Disordered" evidence="1">
    <location>
        <begin position="93"/>
        <end position="138"/>
    </location>
</feature>
<evidence type="ECO:0000313" key="2">
    <source>
        <dbReference type="EMBL" id="KAF4706654.1"/>
    </source>
</evidence>
<feature type="compositionally biased region" description="Acidic residues" evidence="1">
    <location>
        <begin position="207"/>
        <end position="219"/>
    </location>
</feature>
<organism evidence="2 3">
    <name type="scientific">Perkinsus olseni</name>
    <name type="common">Perkinsus atlanticus</name>
    <dbReference type="NCBI Taxonomy" id="32597"/>
    <lineage>
        <taxon>Eukaryota</taxon>
        <taxon>Sar</taxon>
        <taxon>Alveolata</taxon>
        <taxon>Perkinsozoa</taxon>
        <taxon>Perkinsea</taxon>
        <taxon>Perkinsida</taxon>
        <taxon>Perkinsidae</taxon>
        <taxon>Perkinsus</taxon>
    </lineage>
</organism>
<gene>
    <name evidence="2" type="ORF">FOZ63_031700</name>
</gene>
<reference evidence="2 3" key="1">
    <citation type="submission" date="2020-04" db="EMBL/GenBank/DDBJ databases">
        <title>Perkinsus olseni comparative genomics.</title>
        <authorList>
            <person name="Bogema D.R."/>
        </authorList>
    </citation>
    <scope>NUCLEOTIDE SEQUENCE [LARGE SCALE GENOMIC DNA]</scope>
    <source>
        <strain evidence="2 3">ATCC PRA-207</strain>
    </source>
</reference>
<feature type="compositionally biased region" description="Basic and acidic residues" evidence="1">
    <location>
        <begin position="1"/>
        <end position="14"/>
    </location>
</feature>
<keyword evidence="3" id="KW-1185">Reference proteome</keyword>